<keyword evidence="8 9" id="KW-0472">Membrane</keyword>
<evidence type="ECO:0000256" key="5">
    <source>
        <dbReference type="ARBA" id="ARBA00022741"/>
    </source>
</evidence>
<dbReference type="EMBL" id="CAJOBZ010000011">
    <property type="protein sequence ID" value="CAF4835812.1"/>
    <property type="molecule type" value="Genomic_DNA"/>
</dbReference>
<feature type="transmembrane region" description="Helical" evidence="9">
    <location>
        <begin position="585"/>
        <end position="607"/>
    </location>
</feature>
<sequence>MVPDSNSVSTSASLTEDVNISFENITHTVRHSLLPTGGKTILNGVNGQFNAGELSVIIGQSGAGKSTLLDILAGYTDATGGNIFVNGRLRNVKLFRRRSCYILQDDRVQDMLTIHESLHFAAELKLGNHISTEQKNERIKEIVESLGVKAAIRTRAANLSGGQRKRLAIGLELVNDPPVMFLDEPISGLDVSTAYRLILLLRGLARQGRTIIISMHQPSATLLNKVDRLYALVEGRCGYMGSVSLLVPFLAENGLTCPAYHNPVDFFIEISDPNDKNNVVVKQMLVQQSDNGRNISYLQNTVIVNDKDDELVCLSTLPSPKEDPTNKILLALKSTYPTTSLKQFAILTRRTLLTIWRDPSFVLMNVSIHIMMGLFVGSLFFKVGGDAKYMRDNFNFLYFSLMFLMFTAFSSATVRFPDQVPIARREHFNRWYNTGAYLGSTLASILPMQTISTLSFCLITYLLTGQPLESLRIAQYCFTLILVSYVAVCVGLFNGSLFTVKNAVIFGPFLIMPFTVFSGFFLKFDDAPAFFQWIFHISFLKHGLVGLVLSIMGMERPKLACTDTYCHYAKPRQFLKDYGMLHETFLVAFGALAIIGAVVISLTYFILKIRLKFKW</sequence>
<feature type="transmembrane region" description="Helical" evidence="9">
    <location>
        <begin position="503"/>
        <end position="522"/>
    </location>
</feature>
<dbReference type="AlphaFoldDB" id="A0A821R449"/>
<dbReference type="GO" id="GO:0005886">
    <property type="term" value="C:plasma membrane"/>
    <property type="evidence" value="ECO:0007669"/>
    <property type="project" value="TreeGrafter"/>
</dbReference>
<keyword evidence="7 9" id="KW-1133">Transmembrane helix</keyword>
<feature type="transmembrane region" description="Helical" evidence="9">
    <location>
        <begin position="436"/>
        <end position="464"/>
    </location>
</feature>
<feature type="domain" description="ABC transporter" evidence="10">
    <location>
        <begin position="20"/>
        <end position="259"/>
    </location>
</feature>
<accession>A0A821R449</accession>
<dbReference type="SMART" id="SM00382">
    <property type="entry name" value="AAA"/>
    <property type="match status" value="1"/>
</dbReference>
<keyword evidence="12" id="KW-1185">Reference proteome</keyword>
<comment type="caution">
    <text evidence="11">The sequence shown here is derived from an EMBL/GenBank/DDBJ whole genome shotgun (WGS) entry which is preliminary data.</text>
</comment>
<evidence type="ECO:0000256" key="4">
    <source>
        <dbReference type="ARBA" id="ARBA00022692"/>
    </source>
</evidence>
<dbReference type="InterPro" id="IPR017871">
    <property type="entry name" value="ABC_transporter-like_CS"/>
</dbReference>
<dbReference type="OrthoDB" id="66620at2759"/>
<feature type="transmembrane region" description="Helical" evidence="9">
    <location>
        <begin position="361"/>
        <end position="384"/>
    </location>
</feature>
<evidence type="ECO:0000313" key="12">
    <source>
        <dbReference type="Proteomes" id="UP000663880"/>
    </source>
</evidence>
<organism evidence="11 12">
    <name type="scientific">Pieris macdunnoughi</name>
    <dbReference type="NCBI Taxonomy" id="345717"/>
    <lineage>
        <taxon>Eukaryota</taxon>
        <taxon>Metazoa</taxon>
        <taxon>Ecdysozoa</taxon>
        <taxon>Arthropoda</taxon>
        <taxon>Hexapoda</taxon>
        <taxon>Insecta</taxon>
        <taxon>Pterygota</taxon>
        <taxon>Neoptera</taxon>
        <taxon>Endopterygota</taxon>
        <taxon>Lepidoptera</taxon>
        <taxon>Glossata</taxon>
        <taxon>Ditrysia</taxon>
        <taxon>Papilionoidea</taxon>
        <taxon>Pieridae</taxon>
        <taxon>Pierinae</taxon>
        <taxon>Pieris</taxon>
    </lineage>
</organism>
<feature type="transmembrane region" description="Helical" evidence="9">
    <location>
        <begin position="476"/>
        <end position="497"/>
    </location>
</feature>
<name>A0A821R449_9NEOP</name>
<evidence type="ECO:0000256" key="3">
    <source>
        <dbReference type="ARBA" id="ARBA00022448"/>
    </source>
</evidence>
<dbReference type="GO" id="GO:0016887">
    <property type="term" value="F:ATP hydrolysis activity"/>
    <property type="evidence" value="ECO:0007669"/>
    <property type="project" value="InterPro"/>
</dbReference>
<reference evidence="11" key="1">
    <citation type="submission" date="2021-02" db="EMBL/GenBank/DDBJ databases">
        <authorList>
            <person name="Steward A R."/>
        </authorList>
    </citation>
    <scope>NUCLEOTIDE SEQUENCE</scope>
</reference>
<evidence type="ECO:0000256" key="9">
    <source>
        <dbReference type="SAM" id="Phobius"/>
    </source>
</evidence>
<feature type="transmembrane region" description="Helical" evidence="9">
    <location>
        <begin position="396"/>
        <end position="416"/>
    </location>
</feature>
<dbReference type="PROSITE" id="PS50893">
    <property type="entry name" value="ABC_TRANSPORTER_2"/>
    <property type="match status" value="1"/>
</dbReference>
<keyword evidence="3" id="KW-0813">Transport</keyword>
<evidence type="ECO:0000256" key="6">
    <source>
        <dbReference type="ARBA" id="ARBA00022840"/>
    </source>
</evidence>
<dbReference type="FunFam" id="3.40.50.300:FF:001077">
    <property type="entry name" value="Uncharacterized protein, isoform A"/>
    <property type="match status" value="1"/>
</dbReference>
<proteinExistence type="inferred from homology"/>
<dbReference type="InterPro" id="IPR013525">
    <property type="entry name" value="ABC2_TM"/>
</dbReference>
<feature type="transmembrane region" description="Helical" evidence="9">
    <location>
        <begin position="534"/>
        <end position="554"/>
    </location>
</feature>
<evidence type="ECO:0000256" key="8">
    <source>
        <dbReference type="ARBA" id="ARBA00023136"/>
    </source>
</evidence>
<evidence type="ECO:0000313" key="11">
    <source>
        <dbReference type="EMBL" id="CAF4835812.1"/>
    </source>
</evidence>
<dbReference type="PANTHER" id="PTHR48041:SF133">
    <property type="entry name" value="GH24286P"/>
    <property type="match status" value="1"/>
</dbReference>
<dbReference type="InterPro" id="IPR050352">
    <property type="entry name" value="ABCG_transporters"/>
</dbReference>
<keyword evidence="4 9" id="KW-0812">Transmembrane</keyword>
<dbReference type="Gene3D" id="3.40.50.300">
    <property type="entry name" value="P-loop containing nucleotide triphosphate hydrolases"/>
    <property type="match status" value="1"/>
</dbReference>
<comment type="subcellular location">
    <subcellularLocation>
        <location evidence="1">Membrane</location>
        <topology evidence="1">Multi-pass membrane protein</topology>
    </subcellularLocation>
</comment>
<dbReference type="Proteomes" id="UP000663880">
    <property type="component" value="Unassembled WGS sequence"/>
</dbReference>
<evidence type="ECO:0000256" key="2">
    <source>
        <dbReference type="ARBA" id="ARBA00005814"/>
    </source>
</evidence>
<dbReference type="Pfam" id="PF00005">
    <property type="entry name" value="ABC_tran"/>
    <property type="match status" value="1"/>
</dbReference>
<dbReference type="InterPro" id="IPR003439">
    <property type="entry name" value="ABC_transporter-like_ATP-bd"/>
</dbReference>
<dbReference type="InterPro" id="IPR003593">
    <property type="entry name" value="AAA+_ATPase"/>
</dbReference>
<dbReference type="PROSITE" id="PS00211">
    <property type="entry name" value="ABC_TRANSPORTER_1"/>
    <property type="match status" value="1"/>
</dbReference>
<evidence type="ECO:0000256" key="7">
    <source>
        <dbReference type="ARBA" id="ARBA00022989"/>
    </source>
</evidence>
<dbReference type="SUPFAM" id="SSF52540">
    <property type="entry name" value="P-loop containing nucleoside triphosphate hydrolases"/>
    <property type="match status" value="1"/>
</dbReference>
<evidence type="ECO:0000256" key="1">
    <source>
        <dbReference type="ARBA" id="ARBA00004141"/>
    </source>
</evidence>
<dbReference type="InterPro" id="IPR027417">
    <property type="entry name" value="P-loop_NTPase"/>
</dbReference>
<comment type="similarity">
    <text evidence="2">Belongs to the ABC transporter superfamily. ABCG family. Eye pigment precursor importer (TC 3.A.1.204) subfamily.</text>
</comment>
<dbReference type="GO" id="GO:0140359">
    <property type="term" value="F:ABC-type transporter activity"/>
    <property type="evidence" value="ECO:0007669"/>
    <property type="project" value="InterPro"/>
</dbReference>
<protein>
    <recommendedName>
        <fullName evidence="10">ABC transporter domain-containing protein</fullName>
    </recommendedName>
</protein>
<dbReference type="CDD" id="cd03213">
    <property type="entry name" value="ABCG_EPDR"/>
    <property type="match status" value="1"/>
</dbReference>
<dbReference type="GO" id="GO:0005524">
    <property type="term" value="F:ATP binding"/>
    <property type="evidence" value="ECO:0007669"/>
    <property type="project" value="UniProtKB-KW"/>
</dbReference>
<keyword evidence="6" id="KW-0067">ATP-binding</keyword>
<dbReference type="PANTHER" id="PTHR48041">
    <property type="entry name" value="ABC TRANSPORTER G FAMILY MEMBER 28"/>
    <property type="match status" value="1"/>
</dbReference>
<keyword evidence="5" id="KW-0547">Nucleotide-binding</keyword>
<evidence type="ECO:0000259" key="10">
    <source>
        <dbReference type="PROSITE" id="PS50893"/>
    </source>
</evidence>
<gene>
    <name evidence="11" type="ORF">PMACD_LOCUS5693</name>
</gene>
<dbReference type="Pfam" id="PF01061">
    <property type="entry name" value="ABC2_membrane"/>
    <property type="match status" value="1"/>
</dbReference>